<accession>A0AAD9LHF8</accession>
<evidence type="ECO:0000313" key="2">
    <source>
        <dbReference type="EMBL" id="KAK1936863.1"/>
    </source>
</evidence>
<name>A0AAD9LHF8_BABDI</name>
<keyword evidence="1" id="KW-1133">Transmembrane helix</keyword>
<keyword evidence="1" id="KW-0472">Membrane</keyword>
<keyword evidence="3" id="KW-1185">Reference proteome</keyword>
<dbReference type="AlphaFoldDB" id="A0AAD9LHF8"/>
<evidence type="ECO:0000313" key="3">
    <source>
        <dbReference type="Proteomes" id="UP001195914"/>
    </source>
</evidence>
<gene>
    <name evidence="2" type="ORF">X943_001909</name>
</gene>
<proteinExistence type="predicted"/>
<dbReference type="EMBL" id="JAHBMH010000034">
    <property type="protein sequence ID" value="KAK1936863.1"/>
    <property type="molecule type" value="Genomic_DNA"/>
</dbReference>
<comment type="caution">
    <text evidence="2">The sequence shown here is derived from an EMBL/GenBank/DDBJ whole genome shotgun (WGS) entry which is preliminary data.</text>
</comment>
<reference evidence="2" key="2">
    <citation type="submission" date="2021-05" db="EMBL/GenBank/DDBJ databases">
        <authorList>
            <person name="Pain A."/>
        </authorList>
    </citation>
    <scope>NUCLEOTIDE SEQUENCE</scope>
    <source>
        <strain evidence="2">1802A</strain>
    </source>
</reference>
<feature type="transmembrane region" description="Helical" evidence="1">
    <location>
        <begin position="62"/>
        <end position="84"/>
    </location>
</feature>
<keyword evidence="1" id="KW-0812">Transmembrane</keyword>
<reference evidence="2" key="1">
    <citation type="journal article" date="2014" name="Nucleic Acids Res.">
        <title>The evolutionary dynamics of variant antigen genes in Babesia reveal a history of genomic innovation underlying host-parasite interaction.</title>
        <authorList>
            <person name="Jackson A.P."/>
            <person name="Otto T.D."/>
            <person name="Darby A."/>
            <person name="Ramaprasad A."/>
            <person name="Xia D."/>
            <person name="Echaide I.E."/>
            <person name="Farber M."/>
            <person name="Gahlot S."/>
            <person name="Gamble J."/>
            <person name="Gupta D."/>
            <person name="Gupta Y."/>
            <person name="Jackson L."/>
            <person name="Malandrin L."/>
            <person name="Malas T.B."/>
            <person name="Moussa E."/>
            <person name="Nair M."/>
            <person name="Reid A.J."/>
            <person name="Sanders M."/>
            <person name="Sharma J."/>
            <person name="Tracey A."/>
            <person name="Quail M.A."/>
            <person name="Weir W."/>
            <person name="Wastling J.M."/>
            <person name="Hall N."/>
            <person name="Willadsen P."/>
            <person name="Lingelbach K."/>
            <person name="Shiels B."/>
            <person name="Tait A."/>
            <person name="Berriman M."/>
            <person name="Allred D.R."/>
            <person name="Pain A."/>
        </authorList>
    </citation>
    <scope>NUCLEOTIDE SEQUENCE</scope>
    <source>
        <strain evidence="2">1802A</strain>
    </source>
</reference>
<evidence type="ECO:0000256" key="1">
    <source>
        <dbReference type="SAM" id="Phobius"/>
    </source>
</evidence>
<dbReference type="Proteomes" id="UP001195914">
    <property type="component" value="Unassembled WGS sequence"/>
</dbReference>
<sequence>MNHVRGLIYRRFWKANLFQGRCVLPLRHFHSGAHEDKSTHTQRPANVKNQPSIHDYYSRGEIAALFLQPFCIIVAYLLLMWQIFKYHCNIRSLDDVMRTLRWKYRAHKLTREDVD</sequence>
<organism evidence="2 3">
    <name type="scientific">Babesia divergens</name>
    <dbReference type="NCBI Taxonomy" id="32595"/>
    <lineage>
        <taxon>Eukaryota</taxon>
        <taxon>Sar</taxon>
        <taxon>Alveolata</taxon>
        <taxon>Apicomplexa</taxon>
        <taxon>Aconoidasida</taxon>
        <taxon>Piroplasmida</taxon>
        <taxon>Babesiidae</taxon>
        <taxon>Babesia</taxon>
    </lineage>
</organism>
<protein>
    <submittedName>
        <fullName evidence="2">Uncharacterized protein</fullName>
    </submittedName>
</protein>